<evidence type="ECO:0000256" key="1">
    <source>
        <dbReference type="ARBA" id="ARBA00004477"/>
    </source>
</evidence>
<dbReference type="Proteomes" id="UP000694888">
    <property type="component" value="Unplaced"/>
</dbReference>
<accession>A0ABM0JSF4</accession>
<gene>
    <name evidence="8" type="primary">LOC101859646</name>
</gene>
<evidence type="ECO:0000313" key="8">
    <source>
        <dbReference type="RefSeq" id="XP_005100453.1"/>
    </source>
</evidence>
<keyword evidence="4 6" id="KW-1133">Transmembrane helix</keyword>
<evidence type="ECO:0000256" key="6">
    <source>
        <dbReference type="SAM" id="Phobius"/>
    </source>
</evidence>
<feature type="transmembrane region" description="Helical" evidence="6">
    <location>
        <begin position="184"/>
        <end position="203"/>
    </location>
</feature>
<evidence type="ECO:0000313" key="7">
    <source>
        <dbReference type="Proteomes" id="UP000694888"/>
    </source>
</evidence>
<dbReference type="InterPro" id="IPR021013">
    <property type="entry name" value="ATPase_Vma12"/>
</dbReference>
<evidence type="ECO:0000256" key="4">
    <source>
        <dbReference type="ARBA" id="ARBA00022989"/>
    </source>
</evidence>
<sequence length="208" mass="23976">METSTDLDPHRSRVPEIEVTQRIRETLEKAVACQCIRQDVKTTCDDILEKLDQSSMTKVPVVISVKTVREVYNTLRSEGHKTFLHEIVEDASIIPQSVQLPPRNPELEERIQKLKREAENREYIRMTRNVDPRNKKTFTFNEEVKSMNRHTINILNFLITVAAGFAFGYKGVELVVGKVFPMQMLSGLILGTVVFFVDLYFMLKYGPI</sequence>
<protein>
    <submittedName>
        <fullName evidence="8">Transmembrane protein 199</fullName>
    </submittedName>
</protein>
<reference evidence="8" key="1">
    <citation type="submission" date="2025-08" db="UniProtKB">
        <authorList>
            <consortium name="RefSeq"/>
        </authorList>
    </citation>
    <scope>IDENTIFICATION</scope>
</reference>
<organism evidence="7 8">
    <name type="scientific">Aplysia californica</name>
    <name type="common">California sea hare</name>
    <dbReference type="NCBI Taxonomy" id="6500"/>
    <lineage>
        <taxon>Eukaryota</taxon>
        <taxon>Metazoa</taxon>
        <taxon>Spiralia</taxon>
        <taxon>Lophotrochozoa</taxon>
        <taxon>Mollusca</taxon>
        <taxon>Gastropoda</taxon>
        <taxon>Heterobranchia</taxon>
        <taxon>Euthyneura</taxon>
        <taxon>Tectipleura</taxon>
        <taxon>Aplysiida</taxon>
        <taxon>Aplysioidea</taxon>
        <taxon>Aplysiidae</taxon>
        <taxon>Aplysia</taxon>
    </lineage>
</organism>
<keyword evidence="5 6" id="KW-0472">Membrane</keyword>
<proteinExistence type="predicted"/>
<feature type="transmembrane region" description="Helical" evidence="6">
    <location>
        <begin position="154"/>
        <end position="172"/>
    </location>
</feature>
<dbReference type="RefSeq" id="XP_005100453.1">
    <property type="nucleotide sequence ID" value="XM_005100396.3"/>
</dbReference>
<name>A0ABM0JSF4_APLCA</name>
<keyword evidence="7" id="KW-1185">Reference proteome</keyword>
<dbReference type="GeneID" id="101859646"/>
<comment type="subcellular location">
    <subcellularLocation>
        <location evidence="1">Endoplasmic reticulum membrane</location>
        <topology evidence="1">Multi-pass membrane protein</topology>
    </subcellularLocation>
</comment>
<dbReference type="PANTHER" id="PTHR31394">
    <property type="entry name" value="TRANSMEMBRANE PROTEIN 199"/>
    <property type="match status" value="1"/>
</dbReference>
<evidence type="ECO:0000256" key="2">
    <source>
        <dbReference type="ARBA" id="ARBA00022692"/>
    </source>
</evidence>
<keyword evidence="2 6" id="KW-0812">Transmembrane</keyword>
<evidence type="ECO:0000256" key="3">
    <source>
        <dbReference type="ARBA" id="ARBA00022824"/>
    </source>
</evidence>
<keyword evidence="3" id="KW-0256">Endoplasmic reticulum</keyword>
<dbReference type="PANTHER" id="PTHR31394:SF1">
    <property type="entry name" value="TRANSMEMBRANE PROTEIN 199"/>
    <property type="match status" value="1"/>
</dbReference>
<dbReference type="Pfam" id="PF11712">
    <property type="entry name" value="Vma12"/>
    <property type="match status" value="1"/>
</dbReference>
<evidence type="ECO:0000256" key="5">
    <source>
        <dbReference type="ARBA" id="ARBA00023136"/>
    </source>
</evidence>